<evidence type="ECO:0000256" key="9">
    <source>
        <dbReference type="ARBA" id="ARBA00023136"/>
    </source>
</evidence>
<dbReference type="PIRSF" id="PIRSF009452">
    <property type="entry name" value="MtrA_MtxA"/>
    <property type="match status" value="1"/>
</dbReference>
<evidence type="ECO:0000256" key="11">
    <source>
        <dbReference type="HAMAP-Rule" id="MF_01093"/>
    </source>
</evidence>
<comment type="function">
    <text evidence="11">Part of a complex that catalyzes the formation of methyl-coenzyme M and tetrahydromethanopterin from coenzyme M and methyl-tetrahydromethanopterin. This is an energy-conserving, sodium-ion translocating step.</text>
</comment>
<dbReference type="GO" id="GO:0005886">
    <property type="term" value="C:plasma membrane"/>
    <property type="evidence" value="ECO:0007669"/>
    <property type="project" value="UniProtKB-SubCell"/>
</dbReference>
<accession>A0A8T3VFT3</accession>
<dbReference type="Pfam" id="PF04208">
    <property type="entry name" value="MtrA"/>
    <property type="match status" value="1"/>
</dbReference>
<keyword evidence="7 11" id="KW-1133">Transmembrane helix</keyword>
<proteinExistence type="inferred from homology"/>
<keyword evidence="6 11" id="KW-1278">Translocase</keyword>
<comment type="catalytic activity">
    <reaction evidence="11">
        <text>5-methyl-5,6,7,8-tetrahydromethanopterin + coenzyme M + 2 Na(+)(in) = 5,6,7,8-tetrahydromethanopterin + methyl-coenzyme M + 2 Na(+)(out)</text>
        <dbReference type="Rhea" id="RHEA:53492"/>
        <dbReference type="ChEBI" id="CHEBI:29101"/>
        <dbReference type="ChEBI" id="CHEBI:58103"/>
        <dbReference type="ChEBI" id="CHEBI:58116"/>
        <dbReference type="ChEBI" id="CHEBI:58286"/>
        <dbReference type="ChEBI" id="CHEBI:58319"/>
        <dbReference type="EC" id="7.2.1.4"/>
    </reaction>
</comment>
<evidence type="ECO:0000313" key="14">
    <source>
        <dbReference type="Proteomes" id="UP000762703"/>
    </source>
</evidence>
<comment type="pathway">
    <text evidence="11">One-carbon metabolism; methanogenesis from CO(2); methyl-coenzyme M from 5,10-methylene-5,6,7,8-tetrahydromethanopterin: step 2/2.</text>
</comment>
<dbReference type="NCBIfam" id="TIGR01111">
    <property type="entry name" value="mtrA"/>
    <property type="match status" value="1"/>
</dbReference>
<dbReference type="EC" id="7.2.1.4" evidence="11 12"/>
<gene>
    <name evidence="11 13" type="primary">mtrA</name>
    <name evidence="13" type="ORF">E7Z73_06250</name>
</gene>
<comment type="cofactor">
    <cofactor evidence="11">
        <name>5-hydroxybenzimidazolylcob(I)amide</name>
        <dbReference type="ChEBI" id="CHEBI:60494"/>
    </cofactor>
    <text evidence="11">Binds 1 5-hydroxybenzimidazolylcobamide group.</text>
</comment>
<dbReference type="HAMAP" id="MF_01093">
    <property type="entry name" value="MtrA"/>
    <property type="match status" value="1"/>
</dbReference>
<comment type="subcellular location">
    <subcellularLocation>
        <location evidence="11">Cell membrane</location>
        <topology evidence="11">Single-pass membrane protein</topology>
    </subcellularLocation>
</comment>
<dbReference type="EMBL" id="SUTE01000044">
    <property type="protein sequence ID" value="MBE6505325.1"/>
    <property type="molecule type" value="Genomic_DNA"/>
</dbReference>
<name>A0A8T3VFT3_9EURY</name>
<dbReference type="AlphaFoldDB" id="A0A8T3VFT3"/>
<sequence length="186" mass="19941">MADKKAPADGWPVISGDYIVGDPESPVAVTTLASHIEAELSGAAIAGPCKTENLGIEKVVANIISNPNIRFLILAGAEVQGHITGQSFLALHENGADPDKKKIIGATGAIPFVENVPLEGVERFQQQLEIVDLIDTEDIGAIQSKINECVEKDSGAYEAEPIVMEVDEENQKLVIVDKKEEKENKD</sequence>
<evidence type="ECO:0000256" key="2">
    <source>
        <dbReference type="ARBA" id="ARBA00022563"/>
    </source>
</evidence>
<evidence type="ECO:0000256" key="3">
    <source>
        <dbReference type="ARBA" id="ARBA00022603"/>
    </source>
</evidence>
<keyword evidence="2 11" id="KW-0554">One-carbon metabolism</keyword>
<comment type="caution">
    <text evidence="13">The sequence shown here is derived from an EMBL/GenBank/DDBJ whole genome shotgun (WGS) entry which is preliminary data.</text>
</comment>
<dbReference type="InterPro" id="IPR005778">
    <property type="entry name" value="MtrA"/>
</dbReference>
<evidence type="ECO:0000256" key="12">
    <source>
        <dbReference type="NCBIfam" id="TIGR01111"/>
    </source>
</evidence>
<evidence type="ECO:0000256" key="10">
    <source>
        <dbReference type="ARBA" id="ARBA00023285"/>
    </source>
</evidence>
<evidence type="ECO:0000256" key="7">
    <source>
        <dbReference type="ARBA" id="ARBA00022989"/>
    </source>
</evidence>
<keyword evidence="9 11" id="KW-0472">Membrane</keyword>
<dbReference type="GO" id="GO:0006730">
    <property type="term" value="P:one-carbon metabolic process"/>
    <property type="evidence" value="ECO:0007669"/>
    <property type="project" value="UniProtKB-UniRule"/>
</dbReference>
<protein>
    <recommendedName>
        <fullName evidence="11 12">Tetrahydromethanopterin S-methyltransferase subunit A</fullName>
        <ecNumber evidence="11 12">7.2.1.4</ecNumber>
    </recommendedName>
    <alternativeName>
        <fullName evidence="11">N5-methyltetrahydromethanopterin--coenzyme M methyltransferase subunit A</fullName>
    </alternativeName>
</protein>
<comment type="similarity">
    <text evidence="11">Belongs to the MtrA family.</text>
</comment>
<dbReference type="InterPro" id="IPR030688">
    <property type="entry name" value="MeTrfase_MtrA/MtxA"/>
</dbReference>
<evidence type="ECO:0000313" key="13">
    <source>
        <dbReference type="EMBL" id="MBE6505325.1"/>
    </source>
</evidence>
<feature type="binding site" evidence="11">
    <location>
        <position position="82"/>
    </location>
    <ligand>
        <name>5-hydroxybenzimidazolylcob(I)amide</name>
        <dbReference type="ChEBI" id="CHEBI:60494"/>
        <note>cofactor</note>
    </ligand>
</feature>
<keyword evidence="8 11" id="KW-0484">Methanogenesis</keyword>
<dbReference type="GO" id="GO:0030269">
    <property type="term" value="F:tetrahydromethanopterin S-methyltransferase activity"/>
    <property type="evidence" value="ECO:0007669"/>
    <property type="project" value="UniProtKB-UniRule"/>
</dbReference>
<evidence type="ECO:0000256" key="8">
    <source>
        <dbReference type="ARBA" id="ARBA00022994"/>
    </source>
</evidence>
<keyword evidence="5 11" id="KW-0812">Transmembrane</keyword>
<dbReference type="PIRSF" id="PIRSF500207">
    <property type="entry name" value="MtrA"/>
    <property type="match status" value="1"/>
</dbReference>
<keyword evidence="3 11" id="KW-0489">Methyltransferase</keyword>
<dbReference type="NCBIfam" id="NF002126">
    <property type="entry name" value="PRK00964.1-4"/>
    <property type="match status" value="1"/>
</dbReference>
<evidence type="ECO:0000256" key="1">
    <source>
        <dbReference type="ARBA" id="ARBA00022475"/>
    </source>
</evidence>
<keyword evidence="4 11" id="KW-0808">Transferase</keyword>
<dbReference type="GO" id="GO:0019386">
    <property type="term" value="P:methanogenesis, from carbon dioxide"/>
    <property type="evidence" value="ECO:0007669"/>
    <property type="project" value="UniProtKB-UniRule"/>
</dbReference>
<evidence type="ECO:0000256" key="4">
    <source>
        <dbReference type="ARBA" id="ARBA00022679"/>
    </source>
</evidence>
<reference evidence="13" key="1">
    <citation type="submission" date="2019-04" db="EMBL/GenBank/DDBJ databases">
        <title>Evolution of Biomass-Degrading Anaerobic Consortia Revealed by Metagenomics.</title>
        <authorList>
            <person name="Peng X."/>
        </authorList>
    </citation>
    <scope>NUCLEOTIDE SEQUENCE</scope>
    <source>
        <strain evidence="13">SIG12</strain>
    </source>
</reference>
<dbReference type="Proteomes" id="UP000762703">
    <property type="component" value="Unassembled WGS sequence"/>
</dbReference>
<evidence type="ECO:0000256" key="6">
    <source>
        <dbReference type="ARBA" id="ARBA00022967"/>
    </source>
</evidence>
<dbReference type="GO" id="GO:0032259">
    <property type="term" value="P:methylation"/>
    <property type="evidence" value="ECO:0007669"/>
    <property type="project" value="UniProtKB-KW"/>
</dbReference>
<evidence type="ECO:0000256" key="5">
    <source>
        <dbReference type="ARBA" id="ARBA00022692"/>
    </source>
</evidence>
<comment type="subunit">
    <text evidence="11">The complex is composed of 8 subunits; MtrA, MtrB, MtrC, MtrD, MtrE, MtrF, MtrG and MtrH.</text>
</comment>
<dbReference type="GO" id="GO:0050897">
    <property type="term" value="F:cobalt ion binding"/>
    <property type="evidence" value="ECO:0007669"/>
    <property type="project" value="InterPro"/>
</dbReference>
<keyword evidence="1 11" id="KW-1003">Cell membrane</keyword>
<organism evidence="13 14">
    <name type="scientific">Methanobrevibacter millerae</name>
    <dbReference type="NCBI Taxonomy" id="230361"/>
    <lineage>
        <taxon>Archaea</taxon>
        <taxon>Methanobacteriati</taxon>
        <taxon>Methanobacteriota</taxon>
        <taxon>Methanomada group</taxon>
        <taxon>Methanobacteria</taxon>
        <taxon>Methanobacteriales</taxon>
        <taxon>Methanobacteriaceae</taxon>
        <taxon>Methanobrevibacter</taxon>
    </lineage>
</organism>
<keyword evidence="10 11" id="KW-0170">Cobalt</keyword>